<gene>
    <name evidence="1" type="ORF">B7P43_G14282</name>
</gene>
<dbReference type="InParanoid" id="A0A2J7RPC7"/>
<name>A0A2J7RPC7_9NEOP</name>
<reference evidence="1 2" key="1">
    <citation type="submission" date="2017-12" db="EMBL/GenBank/DDBJ databases">
        <title>Hemimetabolous genomes reveal molecular basis of termite eusociality.</title>
        <authorList>
            <person name="Harrison M.C."/>
            <person name="Jongepier E."/>
            <person name="Robertson H.M."/>
            <person name="Arning N."/>
            <person name="Bitard-Feildel T."/>
            <person name="Chao H."/>
            <person name="Childers C.P."/>
            <person name="Dinh H."/>
            <person name="Doddapaneni H."/>
            <person name="Dugan S."/>
            <person name="Gowin J."/>
            <person name="Greiner C."/>
            <person name="Han Y."/>
            <person name="Hu H."/>
            <person name="Hughes D.S.T."/>
            <person name="Huylmans A.-K."/>
            <person name="Kemena C."/>
            <person name="Kremer L.P.M."/>
            <person name="Lee S.L."/>
            <person name="Lopez-Ezquerra A."/>
            <person name="Mallet L."/>
            <person name="Monroy-Kuhn J.M."/>
            <person name="Moser A."/>
            <person name="Murali S.C."/>
            <person name="Muzny D.M."/>
            <person name="Otani S."/>
            <person name="Piulachs M.-D."/>
            <person name="Poelchau M."/>
            <person name="Qu J."/>
            <person name="Schaub F."/>
            <person name="Wada-Katsumata A."/>
            <person name="Worley K.C."/>
            <person name="Xie Q."/>
            <person name="Ylla G."/>
            <person name="Poulsen M."/>
            <person name="Gibbs R.A."/>
            <person name="Schal C."/>
            <person name="Richards S."/>
            <person name="Belles X."/>
            <person name="Korb J."/>
            <person name="Bornberg-Bauer E."/>
        </authorList>
    </citation>
    <scope>NUCLEOTIDE SEQUENCE [LARGE SCALE GENOMIC DNA]</scope>
    <source>
        <tissue evidence="1">Whole body</tissue>
    </source>
</reference>
<dbReference type="EMBL" id="NEVH01001362">
    <property type="protein sequence ID" value="PNF42684.1"/>
    <property type="molecule type" value="Genomic_DNA"/>
</dbReference>
<comment type="caution">
    <text evidence="1">The sequence shown here is derived from an EMBL/GenBank/DDBJ whole genome shotgun (WGS) entry which is preliminary data.</text>
</comment>
<sequence>MDEPLVMLYRTSVLIAVEISLPHYTILYEAKSSGSRKEWHRNGRRFMMVTLLRKARLMQLEEAEKEPVDSPGNISRYAVGPRGGAAQCIGATEAAEEAGGRTVFESSKRKRRSC</sequence>
<organism evidence="1 2">
    <name type="scientific">Cryptotermes secundus</name>
    <dbReference type="NCBI Taxonomy" id="105785"/>
    <lineage>
        <taxon>Eukaryota</taxon>
        <taxon>Metazoa</taxon>
        <taxon>Ecdysozoa</taxon>
        <taxon>Arthropoda</taxon>
        <taxon>Hexapoda</taxon>
        <taxon>Insecta</taxon>
        <taxon>Pterygota</taxon>
        <taxon>Neoptera</taxon>
        <taxon>Polyneoptera</taxon>
        <taxon>Dictyoptera</taxon>
        <taxon>Blattodea</taxon>
        <taxon>Blattoidea</taxon>
        <taxon>Termitoidae</taxon>
        <taxon>Kalotermitidae</taxon>
        <taxon>Cryptotermitinae</taxon>
        <taxon>Cryptotermes</taxon>
    </lineage>
</organism>
<dbReference type="Proteomes" id="UP000235965">
    <property type="component" value="Unassembled WGS sequence"/>
</dbReference>
<dbReference type="AlphaFoldDB" id="A0A2J7RPC7"/>
<evidence type="ECO:0000313" key="2">
    <source>
        <dbReference type="Proteomes" id="UP000235965"/>
    </source>
</evidence>
<protein>
    <submittedName>
        <fullName evidence="1">Uncharacterized protein</fullName>
    </submittedName>
</protein>
<accession>A0A2J7RPC7</accession>
<proteinExistence type="predicted"/>
<evidence type="ECO:0000313" key="1">
    <source>
        <dbReference type="EMBL" id="PNF42684.1"/>
    </source>
</evidence>
<keyword evidence="2" id="KW-1185">Reference proteome</keyword>